<reference evidence="1 2" key="1">
    <citation type="journal article" date="2020" name="bioRxiv">
        <title>Sequence and annotation of 42 cannabis genomes reveals extensive copy number variation in cannabinoid synthesis and pathogen resistance genes.</title>
        <authorList>
            <person name="Mckernan K.J."/>
            <person name="Helbert Y."/>
            <person name="Kane L.T."/>
            <person name="Ebling H."/>
            <person name="Zhang L."/>
            <person name="Liu B."/>
            <person name="Eaton Z."/>
            <person name="Mclaughlin S."/>
            <person name="Kingan S."/>
            <person name="Baybayan P."/>
            <person name="Concepcion G."/>
            <person name="Jordan M."/>
            <person name="Riva A."/>
            <person name="Barbazuk W."/>
            <person name="Harkins T."/>
        </authorList>
    </citation>
    <scope>NUCLEOTIDE SEQUENCE [LARGE SCALE GENOMIC DNA]</scope>
    <source>
        <strain evidence="2">cv. Jamaican Lion 4</strain>
        <tissue evidence="1">Leaf</tissue>
    </source>
</reference>
<dbReference type="EMBL" id="JAATIQ010000417">
    <property type="protein sequence ID" value="KAF4356929.1"/>
    <property type="molecule type" value="Genomic_DNA"/>
</dbReference>
<feature type="non-terminal residue" evidence="1">
    <location>
        <position position="1"/>
    </location>
</feature>
<dbReference type="AlphaFoldDB" id="A0A7J6EGX6"/>
<gene>
    <name evidence="1" type="ORF">G4B88_030291</name>
</gene>
<keyword evidence="2" id="KW-1185">Reference proteome</keyword>
<accession>A0A7J6EGX6</accession>
<organism evidence="1 2">
    <name type="scientific">Cannabis sativa</name>
    <name type="common">Hemp</name>
    <name type="synonym">Marijuana</name>
    <dbReference type="NCBI Taxonomy" id="3483"/>
    <lineage>
        <taxon>Eukaryota</taxon>
        <taxon>Viridiplantae</taxon>
        <taxon>Streptophyta</taxon>
        <taxon>Embryophyta</taxon>
        <taxon>Tracheophyta</taxon>
        <taxon>Spermatophyta</taxon>
        <taxon>Magnoliopsida</taxon>
        <taxon>eudicotyledons</taxon>
        <taxon>Gunneridae</taxon>
        <taxon>Pentapetalae</taxon>
        <taxon>rosids</taxon>
        <taxon>fabids</taxon>
        <taxon>Rosales</taxon>
        <taxon>Cannabaceae</taxon>
        <taxon>Cannabis</taxon>
    </lineage>
</organism>
<dbReference type="Proteomes" id="UP000583929">
    <property type="component" value="Unassembled WGS sequence"/>
</dbReference>
<name>A0A7J6EGX6_CANSA</name>
<sequence>RVTELLEDRKVAFNPLK</sequence>
<protein>
    <submittedName>
        <fullName evidence="1">Uncharacterized protein</fullName>
    </submittedName>
</protein>
<comment type="caution">
    <text evidence="1">The sequence shown here is derived from an EMBL/GenBank/DDBJ whole genome shotgun (WGS) entry which is preliminary data.</text>
</comment>
<evidence type="ECO:0000313" key="1">
    <source>
        <dbReference type="EMBL" id="KAF4356929.1"/>
    </source>
</evidence>
<proteinExistence type="predicted"/>
<evidence type="ECO:0000313" key="2">
    <source>
        <dbReference type="Proteomes" id="UP000583929"/>
    </source>
</evidence>